<dbReference type="EMBL" id="JYLA01000006">
    <property type="protein sequence ID" value="KMM84042.1"/>
    <property type="molecule type" value="Genomic_DNA"/>
</dbReference>
<feature type="transmembrane region" description="Helical" evidence="1">
    <location>
        <begin position="27"/>
        <end position="43"/>
    </location>
</feature>
<evidence type="ECO:0000313" key="3">
    <source>
        <dbReference type="EMBL" id="SEC05530.1"/>
    </source>
</evidence>
<sequence length="128" mass="14305">MLHVVFYLMFIILCVMANLLIPISSYAAIALCAVAVTFIPLWVTDIYPPRSRPRYICLISTVGNGLIMGTLFASIFTVYVFFGSFAPYDMPYINFKSLFLNSLASAAAGSVAVIVLYGWMKTRGWFNY</sequence>
<name>A0A0J6JJR4_PSETA</name>
<evidence type="ECO:0000313" key="5">
    <source>
        <dbReference type="Proteomes" id="UP000183155"/>
    </source>
</evidence>
<protein>
    <submittedName>
        <fullName evidence="2">Uncharacterized protein</fullName>
    </submittedName>
</protein>
<evidence type="ECO:0000313" key="2">
    <source>
        <dbReference type="EMBL" id="KMM84042.1"/>
    </source>
</evidence>
<accession>A0A0J6JJR4</accession>
<gene>
    <name evidence="3" type="ORF">SAMN04490203_1706</name>
    <name evidence="2" type="ORF">TU78_16385</name>
</gene>
<dbReference type="RefSeq" id="WP_048382586.1">
    <property type="nucleotide sequence ID" value="NZ_FNRS01000001.1"/>
</dbReference>
<organism evidence="2 4">
    <name type="scientific">Pseudomonas taetrolens</name>
    <dbReference type="NCBI Taxonomy" id="47884"/>
    <lineage>
        <taxon>Bacteria</taxon>
        <taxon>Pseudomonadati</taxon>
        <taxon>Pseudomonadota</taxon>
        <taxon>Gammaproteobacteria</taxon>
        <taxon>Pseudomonadales</taxon>
        <taxon>Pseudomonadaceae</taxon>
        <taxon>Pseudomonas</taxon>
    </lineage>
</organism>
<reference evidence="2 4" key="1">
    <citation type="submission" date="2015-02" db="EMBL/GenBank/DDBJ databases">
        <title>Pseudomonas helleri sp. nov. and Pseudomonas weihenstephanensis sp. nov., isolated from raw cows milk.</title>
        <authorList>
            <person name="von Neubeck M."/>
            <person name="Huptas C."/>
            <person name="Wenning M."/>
            <person name="Scherer S."/>
        </authorList>
    </citation>
    <scope>NUCLEOTIDE SEQUENCE [LARGE SCALE GENOMIC DNA]</scope>
    <source>
        <strain evidence="2 4">DSM 21104</strain>
    </source>
</reference>
<feature type="transmembrane region" description="Helical" evidence="1">
    <location>
        <begin position="5"/>
        <end position="21"/>
    </location>
</feature>
<feature type="transmembrane region" description="Helical" evidence="1">
    <location>
        <begin position="102"/>
        <end position="120"/>
    </location>
</feature>
<keyword evidence="5" id="KW-1185">Reference proteome</keyword>
<dbReference type="EMBL" id="FNRS01000001">
    <property type="protein sequence ID" value="SEC05530.1"/>
    <property type="molecule type" value="Genomic_DNA"/>
</dbReference>
<evidence type="ECO:0000313" key="4">
    <source>
        <dbReference type="Proteomes" id="UP000036395"/>
    </source>
</evidence>
<keyword evidence="1" id="KW-0812">Transmembrane</keyword>
<dbReference type="Proteomes" id="UP000183155">
    <property type="component" value="Unassembled WGS sequence"/>
</dbReference>
<evidence type="ECO:0000256" key="1">
    <source>
        <dbReference type="SAM" id="Phobius"/>
    </source>
</evidence>
<proteinExistence type="predicted"/>
<keyword evidence="1" id="KW-1133">Transmembrane helix</keyword>
<dbReference type="AlphaFoldDB" id="A0A0J6JJR4"/>
<comment type="caution">
    <text evidence="2">The sequence shown here is derived from an EMBL/GenBank/DDBJ whole genome shotgun (WGS) entry which is preliminary data.</text>
</comment>
<keyword evidence="1" id="KW-0472">Membrane</keyword>
<reference evidence="3 5" key="2">
    <citation type="submission" date="2016-10" db="EMBL/GenBank/DDBJ databases">
        <authorList>
            <person name="Varghese N."/>
            <person name="Submissions S."/>
        </authorList>
    </citation>
    <scope>NUCLEOTIDE SEQUENCE [LARGE SCALE GENOMIC DNA]</scope>
    <source>
        <strain evidence="3 5">BS3652</strain>
    </source>
</reference>
<feature type="transmembrane region" description="Helical" evidence="1">
    <location>
        <begin position="55"/>
        <end position="82"/>
    </location>
</feature>
<dbReference type="PATRIC" id="fig|47884.3.peg.3756"/>
<dbReference type="Proteomes" id="UP000036395">
    <property type="component" value="Unassembled WGS sequence"/>
</dbReference>